<comment type="caution">
    <text evidence="2">The sequence shown here is derived from an EMBL/GenBank/DDBJ whole genome shotgun (WGS) entry which is preliminary data.</text>
</comment>
<keyword evidence="1" id="KW-0472">Membrane</keyword>
<gene>
    <name evidence="2" type="ORF">Pla52n_46960</name>
</gene>
<evidence type="ECO:0000313" key="2">
    <source>
        <dbReference type="EMBL" id="TWU01322.1"/>
    </source>
</evidence>
<reference evidence="2 3" key="1">
    <citation type="submission" date="2019-02" db="EMBL/GenBank/DDBJ databases">
        <title>Deep-cultivation of Planctomycetes and their phenomic and genomic characterization uncovers novel biology.</title>
        <authorList>
            <person name="Wiegand S."/>
            <person name="Jogler M."/>
            <person name="Boedeker C."/>
            <person name="Pinto D."/>
            <person name="Vollmers J."/>
            <person name="Rivas-Marin E."/>
            <person name="Kohn T."/>
            <person name="Peeters S.H."/>
            <person name="Heuer A."/>
            <person name="Rast P."/>
            <person name="Oberbeckmann S."/>
            <person name="Bunk B."/>
            <person name="Jeske O."/>
            <person name="Meyerdierks A."/>
            <person name="Storesund J.E."/>
            <person name="Kallscheuer N."/>
            <person name="Luecker S."/>
            <person name="Lage O.M."/>
            <person name="Pohl T."/>
            <person name="Merkel B.J."/>
            <person name="Hornburger P."/>
            <person name="Mueller R.-W."/>
            <person name="Bruemmer F."/>
            <person name="Labrenz M."/>
            <person name="Spormann A.M."/>
            <person name="Op Den Camp H."/>
            <person name="Overmann J."/>
            <person name="Amann R."/>
            <person name="Jetten M.S.M."/>
            <person name="Mascher T."/>
            <person name="Medema M.H."/>
            <person name="Devos D.P."/>
            <person name="Kaster A.-K."/>
            <person name="Ovreas L."/>
            <person name="Rohde M."/>
            <person name="Galperin M.Y."/>
            <person name="Jogler C."/>
        </authorList>
    </citation>
    <scope>NUCLEOTIDE SEQUENCE [LARGE SCALE GENOMIC DNA]</scope>
    <source>
        <strain evidence="2 3">Pla52n</strain>
    </source>
</reference>
<dbReference type="OrthoDB" id="262907at2"/>
<evidence type="ECO:0000256" key="1">
    <source>
        <dbReference type="SAM" id="Phobius"/>
    </source>
</evidence>
<name>A0A5C6AQR1_9BACT</name>
<dbReference type="EMBL" id="SJPN01000005">
    <property type="protein sequence ID" value="TWU01322.1"/>
    <property type="molecule type" value="Genomic_DNA"/>
</dbReference>
<organism evidence="2 3">
    <name type="scientific">Stieleria varia</name>
    <dbReference type="NCBI Taxonomy" id="2528005"/>
    <lineage>
        <taxon>Bacteria</taxon>
        <taxon>Pseudomonadati</taxon>
        <taxon>Planctomycetota</taxon>
        <taxon>Planctomycetia</taxon>
        <taxon>Pirellulales</taxon>
        <taxon>Pirellulaceae</taxon>
        <taxon>Stieleria</taxon>
    </lineage>
</organism>
<protein>
    <recommendedName>
        <fullName evidence="4">DoxX</fullName>
    </recommendedName>
</protein>
<accession>A0A5C6AQR1</accession>
<feature type="transmembrane region" description="Helical" evidence="1">
    <location>
        <begin position="31"/>
        <end position="51"/>
    </location>
</feature>
<sequence>MPFRSGANLFVRNIFLAPLRLAIGWGLSPRLLGLIGITMLVLLRISIGWHFHSEGAAKYRQGDWDAAPFFSNAKGPLADHFRSKVWDYQGKFRRDASLTQWWFGQFVDEAAYYYSFTDQQKQAAADALTHAMENHELILDDYADDLEEYELGLKRLESYKDKPERSGVESLSEQVETVRKENDAKLKPALREFDQLWSSFEAQINGIGLQPYQPHERPAPVPMGKPLGDEGMDTSVINKIVPYFDLTIGWCLILGFFTPVAALAAAFFLGSVFMSQYPPATGPTSSYYQLVECMACLVLAGTGAGRFAGLDFFLQLIIRRSEAKGDKKPAA</sequence>
<feature type="transmembrane region" description="Helical" evidence="1">
    <location>
        <begin position="248"/>
        <end position="274"/>
    </location>
</feature>
<proteinExistence type="predicted"/>
<evidence type="ECO:0008006" key="4">
    <source>
        <dbReference type="Google" id="ProtNLM"/>
    </source>
</evidence>
<keyword evidence="3" id="KW-1185">Reference proteome</keyword>
<evidence type="ECO:0000313" key="3">
    <source>
        <dbReference type="Proteomes" id="UP000320176"/>
    </source>
</evidence>
<keyword evidence="1" id="KW-1133">Transmembrane helix</keyword>
<keyword evidence="1" id="KW-0812">Transmembrane</keyword>
<dbReference type="AlphaFoldDB" id="A0A5C6AQR1"/>
<dbReference type="Proteomes" id="UP000320176">
    <property type="component" value="Unassembled WGS sequence"/>
</dbReference>
<feature type="transmembrane region" description="Helical" evidence="1">
    <location>
        <begin position="286"/>
        <end position="314"/>
    </location>
</feature>